<dbReference type="Proteomes" id="UP001223586">
    <property type="component" value="Unassembled WGS sequence"/>
</dbReference>
<gene>
    <name evidence="2" type="ORF">J2S08_002125</name>
</gene>
<feature type="transmembrane region" description="Helical" evidence="1">
    <location>
        <begin position="239"/>
        <end position="265"/>
    </location>
</feature>
<evidence type="ECO:0000313" key="2">
    <source>
        <dbReference type="EMBL" id="MDQ0176288.1"/>
    </source>
</evidence>
<feature type="transmembrane region" description="Helical" evidence="1">
    <location>
        <begin position="277"/>
        <end position="300"/>
    </location>
</feature>
<feature type="transmembrane region" description="Helical" evidence="1">
    <location>
        <begin position="12"/>
        <end position="34"/>
    </location>
</feature>
<reference evidence="2 3" key="1">
    <citation type="submission" date="2023-07" db="EMBL/GenBank/DDBJ databases">
        <title>Genomic Encyclopedia of Type Strains, Phase IV (KMG-IV): sequencing the most valuable type-strain genomes for metagenomic binning, comparative biology and taxonomic classification.</title>
        <authorList>
            <person name="Goeker M."/>
        </authorList>
    </citation>
    <scope>NUCLEOTIDE SEQUENCE [LARGE SCALE GENOMIC DNA]</scope>
    <source>
        <strain evidence="2 3">DSM 23837</strain>
    </source>
</reference>
<keyword evidence="3" id="KW-1185">Reference proteome</keyword>
<dbReference type="PANTHER" id="PTHR41324">
    <property type="entry name" value="MEMBRANE PROTEIN-RELATED"/>
    <property type="match status" value="1"/>
</dbReference>
<evidence type="ECO:0000313" key="3">
    <source>
        <dbReference type="Proteomes" id="UP001223586"/>
    </source>
</evidence>
<feature type="transmembrane region" description="Helical" evidence="1">
    <location>
        <begin position="216"/>
        <end position="233"/>
    </location>
</feature>
<evidence type="ECO:0000256" key="1">
    <source>
        <dbReference type="SAM" id="Phobius"/>
    </source>
</evidence>
<feature type="transmembrane region" description="Helical" evidence="1">
    <location>
        <begin position="54"/>
        <end position="80"/>
    </location>
</feature>
<feature type="transmembrane region" description="Helical" evidence="1">
    <location>
        <begin position="100"/>
        <end position="123"/>
    </location>
</feature>
<dbReference type="InterPro" id="IPR018710">
    <property type="entry name" value="DUF2232"/>
</dbReference>
<dbReference type="RefSeq" id="WP_307229319.1">
    <property type="nucleotide sequence ID" value="NZ_JAUSTT010000011.1"/>
</dbReference>
<dbReference type="Pfam" id="PF09991">
    <property type="entry name" value="DUF2232"/>
    <property type="match status" value="1"/>
</dbReference>
<organism evidence="2 3">
    <name type="scientific">Bacillus chungangensis</name>
    <dbReference type="NCBI Taxonomy" id="587633"/>
    <lineage>
        <taxon>Bacteria</taxon>
        <taxon>Bacillati</taxon>
        <taxon>Bacillota</taxon>
        <taxon>Bacilli</taxon>
        <taxon>Bacillales</taxon>
        <taxon>Bacillaceae</taxon>
        <taxon>Bacillus</taxon>
    </lineage>
</organism>
<feature type="transmembrane region" description="Helical" evidence="1">
    <location>
        <begin position="174"/>
        <end position="195"/>
    </location>
</feature>
<keyword evidence="1" id="KW-0472">Membrane</keyword>
<name>A0ABT9WSL4_9BACI</name>
<keyword evidence="1" id="KW-1133">Transmembrane helix</keyword>
<proteinExistence type="predicted"/>
<protein>
    <submittedName>
        <fullName evidence="2">Uncharacterized protein YybS (DUF2232 family)</fullName>
    </submittedName>
</protein>
<keyword evidence="1" id="KW-0812">Transmembrane</keyword>
<dbReference type="EMBL" id="JAUSTT010000011">
    <property type="protein sequence ID" value="MDQ0176288.1"/>
    <property type="molecule type" value="Genomic_DNA"/>
</dbReference>
<dbReference type="PANTHER" id="PTHR41324:SF1">
    <property type="entry name" value="DUF2232 DOMAIN-CONTAINING PROTEIN"/>
    <property type="match status" value="1"/>
</dbReference>
<sequence length="310" mass="35158">MKNSKAITEGALMLAIFMTMIVISVYIPFIYIIVHLLLPLPILIYSVKHSSKASLLLVVASILATAFIGLWAFIPVTLAYSAAGFAMGICIKKGKSNIQLYISISLIFLMNIILLYVTSNVIFKIDILEGAMNTFQASFEQSVEMLESMGQTMDGTLQDNVNHMFSLIQTLTPSLMVCFAFLSALPVVLVNLPIAKRLGMKVRKWEPFRNWCLPKSLLWYYLITLLISLLFKMEEGTYLFTALVNISFVLQLLMFIQGISFIYFYSNWKKWSKTIPIIATLLSMLLFPFIRILGIIDLGFDLRQRLGKNR</sequence>
<accession>A0ABT9WSL4</accession>
<comment type="caution">
    <text evidence="2">The sequence shown here is derived from an EMBL/GenBank/DDBJ whole genome shotgun (WGS) entry which is preliminary data.</text>
</comment>